<dbReference type="Pfam" id="PF00496">
    <property type="entry name" value="SBP_bac_5"/>
    <property type="match status" value="1"/>
</dbReference>
<comment type="similarity">
    <text evidence="1">Belongs to the bacterial solute-binding protein 5 family.</text>
</comment>
<protein>
    <recommendedName>
        <fullName evidence="4">Solute-binding protein family 5 domain-containing protein</fullName>
    </recommendedName>
</protein>
<dbReference type="EMBL" id="CP015106">
    <property type="protein sequence ID" value="ASJ15039.1"/>
    <property type="molecule type" value="Genomic_DNA"/>
</dbReference>
<name>A0A2Z2NB54_9EURY</name>
<dbReference type="InterPro" id="IPR039424">
    <property type="entry name" value="SBP_5"/>
</dbReference>
<evidence type="ECO:0000313" key="6">
    <source>
        <dbReference type="Proteomes" id="UP000250085"/>
    </source>
</evidence>
<dbReference type="InterPro" id="IPR000914">
    <property type="entry name" value="SBP_5_dom"/>
</dbReference>
<dbReference type="OrthoDB" id="194307at2157"/>
<dbReference type="GO" id="GO:0015833">
    <property type="term" value="P:peptide transport"/>
    <property type="evidence" value="ECO:0007669"/>
    <property type="project" value="TreeGrafter"/>
</dbReference>
<keyword evidence="6" id="KW-1185">Reference proteome</keyword>
<dbReference type="Proteomes" id="UP000250085">
    <property type="component" value="Chromosome"/>
</dbReference>
<dbReference type="RefSeq" id="WP_088867095.1">
    <property type="nucleotide sequence ID" value="NZ_CP015106.1"/>
</dbReference>
<dbReference type="Gene3D" id="3.10.105.10">
    <property type="entry name" value="Dipeptide-binding Protein, Domain 3"/>
    <property type="match status" value="1"/>
</dbReference>
<gene>
    <name evidence="5" type="ORF">A3L10_07825</name>
</gene>
<keyword evidence="2" id="KW-0813">Transport</keyword>
<evidence type="ECO:0000256" key="2">
    <source>
        <dbReference type="ARBA" id="ARBA00022448"/>
    </source>
</evidence>
<evidence type="ECO:0000256" key="3">
    <source>
        <dbReference type="ARBA" id="ARBA00022729"/>
    </source>
</evidence>
<sequence length="720" mass="82184">MKRAAAVTLVMLLLLTALPMVRADRSDPFKLLGLEYYRDWDSVGEISNLTMHGLIEFARNNVSEESQYRDVMRLIAALHTYESTRIALIDAGRFYIASSRVESPLYDPYRGLDVRWTPMTAKTPDGLLRAAFMVYTCGVHRPFNPVAGLDHYPAQFLSRAFDRGAYLSNGTYVPYRCTWEISEKSGTVPSGAVLYNQTLGWVSVHGGEDYSVSITYRCGLGQWQNGAWMSGEDIKNYIAFLYTWAYEDFQGDPYYEPKLELAENLSNIVGFSFNGSSYTVYLRVREPLVDDLLASKYLFYPQLPWELYWAMGELVANEGRYEIYGTNYVFIPEELSSWGYPENDYPVDLFDNKSLEDLDRVIVKLMTGKGPDIPGIDWRKAFVRFILDRTFHSIYGHFLVGNGPYVFAEAVPESIFYRMERFKGWRDVVGGTLPAEGSAETIYCVGALYAEGLIEKVAADEYDVFLEGYSTDHYQKLQEYAKEGKIKLYRASDGVYGAVLNPAEENGLPVVTDEYGKLHFNPFAIREVRLALNYIINRSELASEIPGAVPAFDRLGPFHPGEGIVGNVYGAFNLTPGGDPDCGMALFERGMEKARLMLNGTNHTLEKINGTWYFDGRKVEIILAVEERNPRYREPHTLEVGNYLMRVFQRLGFEVRLEYWDIYHMYGWISKNEGAWHVYVMRSWPPSSHWTARPHFVPWSFIDVPSEVTVGELLRHLSEG</sequence>
<dbReference type="KEGG" id="trl:A3L10_07825"/>
<keyword evidence="3" id="KW-0732">Signal</keyword>
<accession>A0A2Z2NB54</accession>
<dbReference type="PANTHER" id="PTHR30290">
    <property type="entry name" value="PERIPLASMIC BINDING COMPONENT OF ABC TRANSPORTER"/>
    <property type="match status" value="1"/>
</dbReference>
<evidence type="ECO:0000313" key="5">
    <source>
        <dbReference type="EMBL" id="ASJ15039.1"/>
    </source>
</evidence>
<dbReference type="AlphaFoldDB" id="A0A2Z2NB54"/>
<proteinExistence type="inferred from homology"/>
<dbReference type="SUPFAM" id="SSF53850">
    <property type="entry name" value="Periplasmic binding protein-like II"/>
    <property type="match status" value="1"/>
</dbReference>
<organism evidence="5 6">
    <name type="scientific">Thermococcus radiotolerans</name>
    <dbReference type="NCBI Taxonomy" id="187880"/>
    <lineage>
        <taxon>Archaea</taxon>
        <taxon>Methanobacteriati</taxon>
        <taxon>Methanobacteriota</taxon>
        <taxon>Thermococci</taxon>
        <taxon>Thermococcales</taxon>
        <taxon>Thermococcaceae</taxon>
        <taxon>Thermococcus</taxon>
    </lineage>
</organism>
<feature type="domain" description="Solute-binding protein family 5" evidence="4">
    <location>
        <begin position="397"/>
        <end position="684"/>
    </location>
</feature>
<reference evidence="5 6" key="1">
    <citation type="submission" date="2016-04" db="EMBL/GenBank/DDBJ databases">
        <title>Complete genome sequence of Thermococcus radiotolerans type strain EJ2.</title>
        <authorList>
            <person name="Oger P.M."/>
        </authorList>
    </citation>
    <scope>NUCLEOTIDE SEQUENCE [LARGE SCALE GENOMIC DNA]</scope>
    <source>
        <strain evidence="5 6">EJ2</strain>
    </source>
</reference>
<dbReference type="GO" id="GO:1904680">
    <property type="term" value="F:peptide transmembrane transporter activity"/>
    <property type="evidence" value="ECO:0007669"/>
    <property type="project" value="TreeGrafter"/>
</dbReference>
<evidence type="ECO:0000256" key="1">
    <source>
        <dbReference type="ARBA" id="ARBA00005695"/>
    </source>
</evidence>
<dbReference type="PANTHER" id="PTHR30290:SF9">
    <property type="entry name" value="OLIGOPEPTIDE-BINDING PROTEIN APPA"/>
    <property type="match status" value="1"/>
</dbReference>
<evidence type="ECO:0000259" key="4">
    <source>
        <dbReference type="Pfam" id="PF00496"/>
    </source>
</evidence>
<dbReference type="GeneID" id="33328748"/>